<accession>A0ABY4AJB4</accession>
<dbReference type="Proteomes" id="UP000831607">
    <property type="component" value="Chromosome"/>
</dbReference>
<reference evidence="7 8" key="1">
    <citation type="submission" date="2020-11" db="EMBL/GenBank/DDBJ databases">
        <title>Algicoccus daihaiensis sp.nov., isolated from Daihai Lake in Inner Mongolia.</title>
        <authorList>
            <person name="Kai J."/>
        </authorList>
    </citation>
    <scope>NUCLEOTIDE SEQUENCE [LARGE SCALE GENOMIC DNA]</scope>
    <source>
        <strain evidence="8">f23</strain>
    </source>
</reference>
<name>A0ABY4AJB4_9BURK</name>
<dbReference type="CDD" id="cd18081">
    <property type="entry name" value="RlmH-like"/>
    <property type="match status" value="1"/>
</dbReference>
<feature type="binding site" evidence="6">
    <location>
        <position position="74"/>
    </location>
    <ligand>
        <name>S-adenosyl-L-methionine</name>
        <dbReference type="ChEBI" id="CHEBI:59789"/>
    </ligand>
</feature>
<keyword evidence="1 6" id="KW-0698">rRNA processing</keyword>
<evidence type="ECO:0000256" key="5">
    <source>
        <dbReference type="ARBA" id="ARBA00038303"/>
    </source>
</evidence>
<keyword evidence="2 6" id="KW-0489">Methyltransferase</keyword>
<comment type="subunit">
    <text evidence="6">Homodimer.</text>
</comment>
<dbReference type="EC" id="2.1.1.177" evidence="6"/>
<dbReference type="Pfam" id="PF02590">
    <property type="entry name" value="SPOUT_MTase"/>
    <property type="match status" value="1"/>
</dbReference>
<comment type="function">
    <text evidence="6">Specifically methylates the pseudouridine at position 1915 (m3Psi1915) in 23S rRNA.</text>
</comment>
<dbReference type="InterPro" id="IPR029028">
    <property type="entry name" value="Alpha/beta_knot_MTases"/>
</dbReference>
<evidence type="ECO:0000256" key="6">
    <source>
        <dbReference type="HAMAP-Rule" id="MF_00658"/>
    </source>
</evidence>
<evidence type="ECO:0000256" key="1">
    <source>
        <dbReference type="ARBA" id="ARBA00022552"/>
    </source>
</evidence>
<dbReference type="EMBL" id="CP063982">
    <property type="protein sequence ID" value="UOD49195.1"/>
    <property type="molecule type" value="Genomic_DNA"/>
</dbReference>
<dbReference type="Gene3D" id="3.40.1280.10">
    <property type="match status" value="1"/>
</dbReference>
<dbReference type="RefSeq" id="WP_243477314.1">
    <property type="nucleotide sequence ID" value="NZ_CP063982.1"/>
</dbReference>
<evidence type="ECO:0000256" key="2">
    <source>
        <dbReference type="ARBA" id="ARBA00022603"/>
    </source>
</evidence>
<sequence>MKLTIVAVSQRPPDWAQQAFDTYAKRLPPDWQLDVKTIKPADRQAGKTATQNMAIEAERIETALKQTQGVRIALDEHGKSLTTEAFLRLLKTQQNDHGGVIFVIGGADGLDSQFKASCPLKIQLSAMTLPHALVKAFLAEQIYRAYSIDTGHPYHRT</sequence>
<dbReference type="PANTHER" id="PTHR33603:SF1">
    <property type="entry name" value="RIBOSOMAL RNA LARGE SUBUNIT METHYLTRANSFERASE H"/>
    <property type="match status" value="1"/>
</dbReference>
<keyword evidence="6" id="KW-0963">Cytoplasm</keyword>
<evidence type="ECO:0000256" key="4">
    <source>
        <dbReference type="ARBA" id="ARBA00022691"/>
    </source>
</evidence>
<comment type="subcellular location">
    <subcellularLocation>
        <location evidence="6">Cytoplasm</location>
    </subcellularLocation>
</comment>
<dbReference type="PANTHER" id="PTHR33603">
    <property type="entry name" value="METHYLTRANSFERASE"/>
    <property type="match status" value="1"/>
</dbReference>
<comment type="similarity">
    <text evidence="5 6">Belongs to the RNA methyltransferase RlmH family.</text>
</comment>
<keyword evidence="8" id="KW-1185">Reference proteome</keyword>
<dbReference type="InterPro" id="IPR003742">
    <property type="entry name" value="RlmH-like"/>
</dbReference>
<proteinExistence type="inferred from homology"/>
<keyword evidence="3 6" id="KW-0808">Transferase</keyword>
<dbReference type="HAMAP" id="MF_00658">
    <property type="entry name" value="23SrRNA_methyltr_H"/>
    <property type="match status" value="1"/>
</dbReference>
<evidence type="ECO:0000313" key="7">
    <source>
        <dbReference type="EMBL" id="UOD49195.1"/>
    </source>
</evidence>
<evidence type="ECO:0000256" key="3">
    <source>
        <dbReference type="ARBA" id="ARBA00022679"/>
    </source>
</evidence>
<protein>
    <recommendedName>
        <fullName evidence="6">Ribosomal RNA large subunit methyltransferase H</fullName>
        <ecNumber evidence="6">2.1.1.177</ecNumber>
    </recommendedName>
    <alternativeName>
        <fullName evidence="6">23S rRNA (pseudouridine1915-N3)-methyltransferase</fullName>
    </alternativeName>
    <alternativeName>
        <fullName evidence="6">23S rRNA m3Psi1915 methyltransferase</fullName>
    </alternativeName>
    <alternativeName>
        <fullName evidence="6">rRNA (pseudouridine-N3-)-methyltransferase RlmH</fullName>
    </alternativeName>
</protein>
<gene>
    <name evidence="6 7" type="primary">rlmH</name>
    <name evidence="7" type="ORF">DHf2319_06670</name>
</gene>
<comment type="catalytic activity">
    <reaction evidence="6">
        <text>pseudouridine(1915) in 23S rRNA + S-adenosyl-L-methionine = N(3)-methylpseudouridine(1915) in 23S rRNA + S-adenosyl-L-homocysteine + H(+)</text>
        <dbReference type="Rhea" id="RHEA:42752"/>
        <dbReference type="Rhea" id="RHEA-COMP:10221"/>
        <dbReference type="Rhea" id="RHEA-COMP:10222"/>
        <dbReference type="ChEBI" id="CHEBI:15378"/>
        <dbReference type="ChEBI" id="CHEBI:57856"/>
        <dbReference type="ChEBI" id="CHEBI:59789"/>
        <dbReference type="ChEBI" id="CHEBI:65314"/>
        <dbReference type="ChEBI" id="CHEBI:74486"/>
        <dbReference type="EC" id="2.1.1.177"/>
    </reaction>
</comment>
<dbReference type="NCBIfam" id="NF000986">
    <property type="entry name" value="PRK00103.1-4"/>
    <property type="match status" value="1"/>
</dbReference>
<dbReference type="InterPro" id="IPR029026">
    <property type="entry name" value="tRNA_m1G_MTases_N"/>
</dbReference>
<feature type="binding site" evidence="6">
    <location>
        <begin position="124"/>
        <end position="129"/>
    </location>
    <ligand>
        <name>S-adenosyl-L-methionine</name>
        <dbReference type="ChEBI" id="CHEBI:59789"/>
    </ligand>
</feature>
<feature type="binding site" evidence="6">
    <location>
        <position position="105"/>
    </location>
    <ligand>
        <name>S-adenosyl-L-methionine</name>
        <dbReference type="ChEBI" id="CHEBI:59789"/>
    </ligand>
</feature>
<organism evidence="7 8">
    <name type="scientific">Orrella daihaiensis</name>
    <dbReference type="NCBI Taxonomy" id="2782176"/>
    <lineage>
        <taxon>Bacteria</taxon>
        <taxon>Pseudomonadati</taxon>
        <taxon>Pseudomonadota</taxon>
        <taxon>Betaproteobacteria</taxon>
        <taxon>Burkholderiales</taxon>
        <taxon>Alcaligenaceae</taxon>
        <taxon>Orrella</taxon>
    </lineage>
</organism>
<dbReference type="SUPFAM" id="SSF75217">
    <property type="entry name" value="alpha/beta knot"/>
    <property type="match status" value="1"/>
</dbReference>
<keyword evidence="4 6" id="KW-0949">S-adenosyl-L-methionine</keyword>
<evidence type="ECO:0000313" key="8">
    <source>
        <dbReference type="Proteomes" id="UP000831607"/>
    </source>
</evidence>
<dbReference type="PIRSF" id="PIRSF004505">
    <property type="entry name" value="MT_bac"/>
    <property type="match status" value="1"/>
</dbReference>